<evidence type="ECO:0000313" key="3">
    <source>
        <dbReference type="Proteomes" id="UP001465755"/>
    </source>
</evidence>
<protein>
    <submittedName>
        <fullName evidence="2">Uncharacterized protein</fullName>
    </submittedName>
</protein>
<evidence type="ECO:0000313" key="2">
    <source>
        <dbReference type="EMBL" id="KAK9794055.1"/>
    </source>
</evidence>
<proteinExistence type="predicted"/>
<evidence type="ECO:0000256" key="1">
    <source>
        <dbReference type="SAM" id="MobiDB-lite"/>
    </source>
</evidence>
<dbReference type="AlphaFoldDB" id="A0AAW1NPI9"/>
<feature type="region of interest" description="Disordered" evidence="1">
    <location>
        <begin position="73"/>
        <end position="99"/>
    </location>
</feature>
<organism evidence="2 3">
    <name type="scientific">Symbiochloris irregularis</name>
    <dbReference type="NCBI Taxonomy" id="706552"/>
    <lineage>
        <taxon>Eukaryota</taxon>
        <taxon>Viridiplantae</taxon>
        <taxon>Chlorophyta</taxon>
        <taxon>core chlorophytes</taxon>
        <taxon>Trebouxiophyceae</taxon>
        <taxon>Trebouxiales</taxon>
        <taxon>Trebouxiaceae</taxon>
        <taxon>Symbiochloris</taxon>
    </lineage>
</organism>
<gene>
    <name evidence="2" type="ORF">WJX73_000748</name>
</gene>
<comment type="caution">
    <text evidence="2">The sequence shown here is derived from an EMBL/GenBank/DDBJ whole genome shotgun (WGS) entry which is preliminary data.</text>
</comment>
<dbReference type="EMBL" id="JALJOQ010000142">
    <property type="protein sequence ID" value="KAK9794055.1"/>
    <property type="molecule type" value="Genomic_DNA"/>
</dbReference>
<reference evidence="2 3" key="1">
    <citation type="journal article" date="2024" name="Nat. Commun.">
        <title>Phylogenomics reveals the evolutionary origins of lichenization in chlorophyte algae.</title>
        <authorList>
            <person name="Puginier C."/>
            <person name="Libourel C."/>
            <person name="Otte J."/>
            <person name="Skaloud P."/>
            <person name="Haon M."/>
            <person name="Grisel S."/>
            <person name="Petersen M."/>
            <person name="Berrin J.G."/>
            <person name="Delaux P.M."/>
            <person name="Dal Grande F."/>
            <person name="Keller J."/>
        </authorList>
    </citation>
    <scope>NUCLEOTIDE SEQUENCE [LARGE SCALE GENOMIC DNA]</scope>
    <source>
        <strain evidence="2 3">SAG 2036</strain>
    </source>
</reference>
<sequence length="99" mass="10445">MQRLSECQFALISNNTLPQLSWVSVGNGFVFCLQSGLHFDSIDEDIGAGASLAQVKGHCPQGVVIWCASGSTDTKPDSSAQLHTPSRGTPVLLRQASDG</sequence>
<keyword evidence="3" id="KW-1185">Reference proteome</keyword>
<feature type="compositionally biased region" description="Polar residues" evidence="1">
    <location>
        <begin position="73"/>
        <end position="87"/>
    </location>
</feature>
<accession>A0AAW1NPI9</accession>
<name>A0AAW1NPI9_9CHLO</name>
<dbReference type="Proteomes" id="UP001465755">
    <property type="component" value="Unassembled WGS sequence"/>
</dbReference>